<dbReference type="Proteomes" id="UP000245702">
    <property type="component" value="Unassembled WGS sequence"/>
</dbReference>
<evidence type="ECO:0000256" key="2">
    <source>
        <dbReference type="ARBA" id="ARBA00022475"/>
    </source>
</evidence>
<reference evidence="7 8" key="1">
    <citation type="submission" date="2016-01" db="EMBL/GenBank/DDBJ databases">
        <authorList>
            <person name="Brown R."/>
        </authorList>
    </citation>
    <scope>NUCLEOTIDE SEQUENCE [LARGE SCALE GENOMIC DNA]</scope>
    <source>
        <strain evidence="7">Sporomusa sphaeroides DSM 2875</strain>
    </source>
</reference>
<evidence type="ECO:0000256" key="6">
    <source>
        <dbReference type="SAM" id="Phobius"/>
    </source>
</evidence>
<keyword evidence="2" id="KW-1003">Cell membrane</keyword>
<gene>
    <name evidence="7" type="primary">cidA</name>
    <name evidence="7" type="ORF">SSPH_01997</name>
</gene>
<protein>
    <submittedName>
        <fullName evidence="7">Holin-like protein CidA</fullName>
    </submittedName>
</protein>
<evidence type="ECO:0000313" key="7">
    <source>
        <dbReference type="EMBL" id="CVK19346.1"/>
    </source>
</evidence>
<feature type="transmembrane region" description="Helical" evidence="6">
    <location>
        <begin position="67"/>
        <end position="86"/>
    </location>
</feature>
<evidence type="ECO:0000256" key="5">
    <source>
        <dbReference type="ARBA" id="ARBA00023136"/>
    </source>
</evidence>
<keyword evidence="4 6" id="KW-1133">Transmembrane helix</keyword>
<dbReference type="Pfam" id="PF03788">
    <property type="entry name" value="LrgA"/>
    <property type="match status" value="1"/>
</dbReference>
<evidence type="ECO:0000256" key="4">
    <source>
        <dbReference type="ARBA" id="ARBA00022989"/>
    </source>
</evidence>
<name>A0ABM9W2N3_9FIRM</name>
<proteinExistence type="predicted"/>
<dbReference type="PANTHER" id="PTHR33931:SF2">
    <property type="entry name" value="HOLIN-LIKE PROTEIN CIDA"/>
    <property type="match status" value="1"/>
</dbReference>
<sequence length="122" mass="13682">MLKLLQMTGQVMLLWIIYWLGNQITVITGLPIPGTVFGMVLLFLLLLCGIIKLSYIQEAADFLLKHMLFFFIPIAVGLMDWGAMFYKHAAVLTLAIVAGAVLPFFTVGIITQLVYKEDKKCK</sequence>
<keyword evidence="5 6" id="KW-0472">Membrane</keyword>
<dbReference type="InterPro" id="IPR005538">
    <property type="entry name" value="LrgA/CidA"/>
</dbReference>
<accession>A0ABM9W2N3</accession>
<evidence type="ECO:0000256" key="1">
    <source>
        <dbReference type="ARBA" id="ARBA00004651"/>
    </source>
</evidence>
<evidence type="ECO:0000256" key="3">
    <source>
        <dbReference type="ARBA" id="ARBA00022692"/>
    </source>
</evidence>
<feature type="transmembrane region" description="Helical" evidence="6">
    <location>
        <begin position="36"/>
        <end position="55"/>
    </location>
</feature>
<keyword evidence="8" id="KW-1185">Reference proteome</keyword>
<feature type="transmembrane region" description="Helical" evidence="6">
    <location>
        <begin position="92"/>
        <end position="115"/>
    </location>
</feature>
<keyword evidence="3 6" id="KW-0812">Transmembrane</keyword>
<dbReference type="PANTHER" id="PTHR33931">
    <property type="entry name" value="HOLIN-LIKE PROTEIN CIDA-RELATED"/>
    <property type="match status" value="1"/>
</dbReference>
<dbReference type="EMBL" id="FCOW01000009">
    <property type="protein sequence ID" value="CVK19346.1"/>
    <property type="molecule type" value="Genomic_DNA"/>
</dbReference>
<comment type="subcellular location">
    <subcellularLocation>
        <location evidence="1">Cell membrane</location>
        <topology evidence="1">Multi-pass membrane protein</topology>
    </subcellularLocation>
</comment>
<organism evidence="7 8">
    <name type="scientific">Sporomusa sphaeroides DSM 2875</name>
    <dbReference type="NCBI Taxonomy" id="1337886"/>
    <lineage>
        <taxon>Bacteria</taxon>
        <taxon>Bacillati</taxon>
        <taxon>Bacillota</taxon>
        <taxon>Negativicutes</taxon>
        <taxon>Selenomonadales</taxon>
        <taxon>Sporomusaceae</taxon>
        <taxon>Sporomusa</taxon>
    </lineage>
</organism>
<evidence type="ECO:0000313" key="8">
    <source>
        <dbReference type="Proteomes" id="UP000245702"/>
    </source>
</evidence>
<feature type="transmembrane region" description="Helical" evidence="6">
    <location>
        <begin position="12"/>
        <end position="30"/>
    </location>
</feature>
<comment type="caution">
    <text evidence="7">The sequence shown here is derived from an EMBL/GenBank/DDBJ whole genome shotgun (WGS) entry which is preliminary data.</text>
</comment>